<proteinExistence type="predicted"/>
<evidence type="ECO:0000313" key="2">
    <source>
        <dbReference type="Proteomes" id="UP000194664"/>
    </source>
</evidence>
<dbReference type="Pfam" id="PF06676">
    <property type="entry name" value="DUF1178"/>
    <property type="match status" value="1"/>
</dbReference>
<dbReference type="RefSeq" id="WP_086451396.1">
    <property type="nucleotide sequence ID" value="NZ_MSPP01000003.1"/>
</dbReference>
<dbReference type="AlphaFoldDB" id="A0A251WWP4"/>
<dbReference type="OrthoDB" id="9799894at2"/>
<gene>
    <name evidence="1" type="ORF">BVC71_09310</name>
</gene>
<dbReference type="PIRSF" id="PIRSF032131">
    <property type="entry name" value="UCP032131"/>
    <property type="match status" value="1"/>
</dbReference>
<reference evidence="1 2" key="1">
    <citation type="submission" date="2016-12" db="EMBL/GenBank/DDBJ databases">
        <title>The draft genome sequence of HSLHS2.</title>
        <authorList>
            <person name="Hu D."/>
            <person name="Wang L."/>
            <person name="Shao Z."/>
        </authorList>
    </citation>
    <scope>NUCLEOTIDE SEQUENCE [LARGE SCALE GENOMIC DNA]</scope>
    <source>
        <strain evidence="1">MCCC 1A06712</strain>
    </source>
</reference>
<dbReference type="Proteomes" id="UP000194664">
    <property type="component" value="Unassembled WGS sequence"/>
</dbReference>
<organism evidence="1 2">
    <name type="scientific">Marivivens niveibacter</name>
    <dbReference type="NCBI Taxonomy" id="1930667"/>
    <lineage>
        <taxon>Bacteria</taxon>
        <taxon>Pseudomonadati</taxon>
        <taxon>Pseudomonadota</taxon>
        <taxon>Alphaproteobacteria</taxon>
        <taxon>Rhodobacterales</taxon>
        <taxon>Paracoccaceae</taxon>
        <taxon>Marivivens group</taxon>
        <taxon>Marivivens</taxon>
    </lineage>
</organism>
<sequence length="137" mass="15111">MIRYSLKCADGHSFDSWFKSADAFDRLFQTGMVACTHCGSTEVTKSLMAPAVAKESKRPLSTPSTPTEDAIDKLRKDVEQNADYVGQDFATEARKIHDGDAPERNIWGETKPADAIKLIEDGIPVAPLPFLPRKQSN</sequence>
<evidence type="ECO:0008006" key="3">
    <source>
        <dbReference type="Google" id="ProtNLM"/>
    </source>
</evidence>
<comment type="caution">
    <text evidence="1">The sequence shown here is derived from an EMBL/GenBank/DDBJ whole genome shotgun (WGS) entry which is preliminary data.</text>
</comment>
<keyword evidence="2" id="KW-1185">Reference proteome</keyword>
<dbReference type="EMBL" id="MSPP01000003">
    <property type="protein sequence ID" value="OUD08910.1"/>
    <property type="molecule type" value="Genomic_DNA"/>
</dbReference>
<evidence type="ECO:0000313" key="1">
    <source>
        <dbReference type="EMBL" id="OUD08910.1"/>
    </source>
</evidence>
<dbReference type="InterPro" id="IPR009562">
    <property type="entry name" value="DUF1178"/>
</dbReference>
<name>A0A251WWP4_9RHOB</name>
<protein>
    <recommendedName>
        <fullName evidence="3">DUF1178 domain-containing protein</fullName>
    </recommendedName>
</protein>
<accession>A0A251WWP4</accession>